<comment type="caution">
    <text evidence="2">The sequence shown here is derived from an EMBL/GenBank/DDBJ whole genome shotgun (WGS) entry which is preliminary data.</text>
</comment>
<name>A0ABT0Q8L6_9RHOB</name>
<organism evidence="2 3">
    <name type="scientific">Ruegeria spongiae</name>
    <dbReference type="NCBI Taxonomy" id="2942209"/>
    <lineage>
        <taxon>Bacteria</taxon>
        <taxon>Pseudomonadati</taxon>
        <taxon>Pseudomonadota</taxon>
        <taxon>Alphaproteobacteria</taxon>
        <taxon>Rhodobacterales</taxon>
        <taxon>Roseobacteraceae</taxon>
        <taxon>Ruegeria</taxon>
    </lineage>
</organism>
<gene>
    <name evidence="2" type="ORF">M3P21_22280</name>
</gene>
<proteinExistence type="predicted"/>
<feature type="region of interest" description="Disordered" evidence="1">
    <location>
        <begin position="1"/>
        <end position="24"/>
    </location>
</feature>
<accession>A0ABT0Q8L6</accession>
<evidence type="ECO:0000313" key="3">
    <source>
        <dbReference type="Proteomes" id="UP001203880"/>
    </source>
</evidence>
<evidence type="ECO:0000313" key="2">
    <source>
        <dbReference type="EMBL" id="MCL6286221.1"/>
    </source>
</evidence>
<sequence>MAGINQNRQGGGNLSEKSRWKPVDGRPAYHAKTVYSGLTMSLQSPAEWVSDEMTEKLYPEYPLPLSLADMDPGKTMTLAAAKIMHLVFATVWHAGSQRVLLPKKVAGRFIASKASAISSKDVKAAVQRLAGKQVIISACGILAGKNKPREIPLFSSVRDHSRFDSEFIVSDEVWEIFQS</sequence>
<dbReference type="RefSeq" id="WP_249713704.1">
    <property type="nucleotide sequence ID" value="NZ_JAMFMB010000077.1"/>
</dbReference>
<reference evidence="2" key="1">
    <citation type="submission" date="2022-05" db="EMBL/GenBank/DDBJ databases">
        <authorList>
            <person name="Park J.-S."/>
        </authorList>
    </citation>
    <scope>NUCLEOTIDE SEQUENCE</scope>
    <source>
        <strain evidence="2">2012CJ41-6</strain>
    </source>
</reference>
<keyword evidence="3" id="KW-1185">Reference proteome</keyword>
<dbReference type="EMBL" id="JAMFMB010000077">
    <property type="protein sequence ID" value="MCL6286221.1"/>
    <property type="molecule type" value="Genomic_DNA"/>
</dbReference>
<feature type="non-terminal residue" evidence="2">
    <location>
        <position position="179"/>
    </location>
</feature>
<protein>
    <submittedName>
        <fullName evidence="2">Uncharacterized protein</fullName>
    </submittedName>
</protein>
<dbReference type="Proteomes" id="UP001203880">
    <property type="component" value="Unassembled WGS sequence"/>
</dbReference>
<evidence type="ECO:0000256" key="1">
    <source>
        <dbReference type="SAM" id="MobiDB-lite"/>
    </source>
</evidence>